<feature type="domain" description="Acylphosphatase-like" evidence="8">
    <location>
        <begin position="1"/>
        <end position="87"/>
    </location>
</feature>
<dbReference type="GO" id="GO:0003998">
    <property type="term" value="F:acylphosphatase activity"/>
    <property type="evidence" value="ECO:0007669"/>
    <property type="project" value="UniProtKB-EC"/>
</dbReference>
<evidence type="ECO:0000256" key="1">
    <source>
        <dbReference type="ARBA" id="ARBA00005614"/>
    </source>
</evidence>
<dbReference type="PROSITE" id="PS51160">
    <property type="entry name" value="ACYLPHOSPHATASE_3"/>
    <property type="match status" value="1"/>
</dbReference>
<evidence type="ECO:0000256" key="4">
    <source>
        <dbReference type="ARBA" id="ARBA00047645"/>
    </source>
</evidence>
<name>A0A0K2SL92_LIMPI</name>
<dbReference type="EC" id="3.6.1.7" evidence="2 5"/>
<dbReference type="Pfam" id="PF00708">
    <property type="entry name" value="Acylphosphatase"/>
    <property type="match status" value="1"/>
</dbReference>
<feature type="active site" evidence="5">
    <location>
        <position position="15"/>
    </location>
</feature>
<sequence>MEVTVRGRVQGVGFRHFAARQARALGLDGWVRNAADGTVRLAAEGPEDALHRFLEVLRQGPPWAEVEAVEPGYRQAEGEPPGWFRIR</sequence>
<dbReference type="PROSITE" id="PS00150">
    <property type="entry name" value="ACYLPHOSPHATASE_1"/>
    <property type="match status" value="1"/>
</dbReference>
<comment type="similarity">
    <text evidence="1 7">Belongs to the acylphosphatase family.</text>
</comment>
<feature type="active site" evidence="5">
    <location>
        <position position="33"/>
    </location>
</feature>
<gene>
    <name evidence="9" type="ORF">LIP_1764</name>
</gene>
<dbReference type="InterPro" id="IPR017968">
    <property type="entry name" value="Acylphosphatase_CS"/>
</dbReference>
<evidence type="ECO:0000313" key="10">
    <source>
        <dbReference type="Proteomes" id="UP000065807"/>
    </source>
</evidence>
<evidence type="ECO:0000256" key="6">
    <source>
        <dbReference type="RuleBase" id="RU000553"/>
    </source>
</evidence>
<dbReference type="AlphaFoldDB" id="A0A0K2SL92"/>
<dbReference type="InterPro" id="IPR020456">
    <property type="entry name" value="Acylphosphatase"/>
</dbReference>
<dbReference type="InterPro" id="IPR001792">
    <property type="entry name" value="Acylphosphatase-like_dom"/>
</dbReference>
<keyword evidence="5 6" id="KW-0378">Hydrolase</keyword>
<reference evidence="10" key="1">
    <citation type="submission" date="2015-07" db="EMBL/GenBank/DDBJ databases">
        <title>Complete genome sequence and phylogenetic analysis of Limnochorda pilosa.</title>
        <authorList>
            <person name="Watanabe M."/>
            <person name="Kojima H."/>
            <person name="Fukui M."/>
        </authorList>
    </citation>
    <scope>NUCLEOTIDE SEQUENCE [LARGE SCALE GENOMIC DNA]</scope>
    <source>
        <strain evidence="10">HC45</strain>
    </source>
</reference>
<keyword evidence="10" id="KW-1185">Reference proteome</keyword>
<evidence type="ECO:0000256" key="7">
    <source>
        <dbReference type="RuleBase" id="RU004168"/>
    </source>
</evidence>
<dbReference type="PANTHER" id="PTHR47268">
    <property type="entry name" value="ACYLPHOSPHATASE"/>
    <property type="match status" value="1"/>
</dbReference>
<dbReference type="InterPro" id="IPR036046">
    <property type="entry name" value="Acylphosphatase-like_dom_sf"/>
</dbReference>
<evidence type="ECO:0000256" key="2">
    <source>
        <dbReference type="ARBA" id="ARBA00012150"/>
    </source>
</evidence>
<dbReference type="STRING" id="1555112.LIP_1764"/>
<reference evidence="10" key="2">
    <citation type="journal article" date="2016" name="Int. J. Syst. Evol. Microbiol.">
        <title>Complete genome sequence and cell structure of Limnochorda pilosa, a Gram-negative spore-former within the phylum Firmicutes.</title>
        <authorList>
            <person name="Watanabe M."/>
            <person name="Kojima H."/>
            <person name="Fukui M."/>
        </authorList>
    </citation>
    <scope>NUCLEOTIDE SEQUENCE [LARGE SCALE GENOMIC DNA]</scope>
    <source>
        <strain evidence="10">HC45</strain>
    </source>
</reference>
<dbReference type="SUPFAM" id="SSF54975">
    <property type="entry name" value="Acylphosphatase/BLUF domain-like"/>
    <property type="match status" value="1"/>
</dbReference>
<proteinExistence type="inferred from homology"/>
<organism evidence="9 10">
    <name type="scientific">Limnochorda pilosa</name>
    <dbReference type="NCBI Taxonomy" id="1555112"/>
    <lineage>
        <taxon>Bacteria</taxon>
        <taxon>Bacillati</taxon>
        <taxon>Bacillota</taxon>
        <taxon>Limnochordia</taxon>
        <taxon>Limnochordales</taxon>
        <taxon>Limnochordaceae</taxon>
        <taxon>Limnochorda</taxon>
    </lineage>
</organism>
<dbReference type="Gene3D" id="3.30.70.100">
    <property type="match status" value="1"/>
</dbReference>
<dbReference type="Proteomes" id="UP000065807">
    <property type="component" value="Chromosome"/>
</dbReference>
<accession>A0A0K2SL92</accession>
<dbReference type="KEGG" id="lpil:LIP_1764"/>
<comment type="catalytic activity">
    <reaction evidence="4 5 6">
        <text>an acyl phosphate + H2O = a carboxylate + phosphate + H(+)</text>
        <dbReference type="Rhea" id="RHEA:14965"/>
        <dbReference type="ChEBI" id="CHEBI:15377"/>
        <dbReference type="ChEBI" id="CHEBI:15378"/>
        <dbReference type="ChEBI" id="CHEBI:29067"/>
        <dbReference type="ChEBI" id="CHEBI:43474"/>
        <dbReference type="ChEBI" id="CHEBI:59918"/>
        <dbReference type="EC" id="3.6.1.7"/>
    </reaction>
</comment>
<protein>
    <recommendedName>
        <fullName evidence="3 5">Acylphosphatase</fullName>
        <ecNumber evidence="2 5">3.6.1.7</ecNumber>
    </recommendedName>
</protein>
<evidence type="ECO:0000256" key="5">
    <source>
        <dbReference type="PROSITE-ProRule" id="PRU00520"/>
    </source>
</evidence>
<evidence type="ECO:0000259" key="8">
    <source>
        <dbReference type="PROSITE" id="PS51160"/>
    </source>
</evidence>
<evidence type="ECO:0000313" key="9">
    <source>
        <dbReference type="EMBL" id="BAS27609.1"/>
    </source>
</evidence>
<evidence type="ECO:0000256" key="3">
    <source>
        <dbReference type="ARBA" id="ARBA00015991"/>
    </source>
</evidence>
<dbReference type="PROSITE" id="PS00151">
    <property type="entry name" value="ACYLPHOSPHATASE_2"/>
    <property type="match status" value="1"/>
</dbReference>
<dbReference type="PANTHER" id="PTHR47268:SF4">
    <property type="entry name" value="ACYLPHOSPHATASE"/>
    <property type="match status" value="1"/>
</dbReference>
<dbReference type="EMBL" id="AP014924">
    <property type="protein sequence ID" value="BAS27609.1"/>
    <property type="molecule type" value="Genomic_DNA"/>
</dbReference>